<feature type="compositionally biased region" description="Low complexity" evidence="1">
    <location>
        <begin position="40"/>
        <end position="77"/>
    </location>
</feature>
<organism evidence="3 4">
    <name type="scientific">Roridomyces roridus</name>
    <dbReference type="NCBI Taxonomy" id="1738132"/>
    <lineage>
        <taxon>Eukaryota</taxon>
        <taxon>Fungi</taxon>
        <taxon>Dikarya</taxon>
        <taxon>Basidiomycota</taxon>
        <taxon>Agaricomycotina</taxon>
        <taxon>Agaricomycetes</taxon>
        <taxon>Agaricomycetidae</taxon>
        <taxon>Agaricales</taxon>
        <taxon>Marasmiineae</taxon>
        <taxon>Mycenaceae</taxon>
        <taxon>Roridomyces</taxon>
    </lineage>
</organism>
<evidence type="ECO:0000256" key="1">
    <source>
        <dbReference type="SAM" id="MobiDB-lite"/>
    </source>
</evidence>
<name>A0AAD7BVD0_9AGAR</name>
<feature type="transmembrane region" description="Helical" evidence="2">
    <location>
        <begin position="96"/>
        <end position="128"/>
    </location>
</feature>
<feature type="compositionally biased region" description="Basic and acidic residues" evidence="1">
    <location>
        <begin position="12"/>
        <end position="23"/>
    </location>
</feature>
<dbReference type="AlphaFoldDB" id="A0AAD7BVD0"/>
<feature type="compositionally biased region" description="Polar residues" evidence="1">
    <location>
        <begin position="29"/>
        <end position="39"/>
    </location>
</feature>
<evidence type="ECO:0000313" key="3">
    <source>
        <dbReference type="EMBL" id="KAJ7631232.1"/>
    </source>
</evidence>
<protein>
    <recommendedName>
        <fullName evidence="5">Transmembrane protein</fullName>
    </recommendedName>
</protein>
<evidence type="ECO:0008006" key="5">
    <source>
        <dbReference type="Google" id="ProtNLM"/>
    </source>
</evidence>
<feature type="compositionally biased region" description="Polar residues" evidence="1">
    <location>
        <begin position="162"/>
        <end position="173"/>
    </location>
</feature>
<sequence length="216" mass="23303">MPAPLSDPEPEIYPKIHKQEHSTSKALGVSSSTTGTLYNSQTSTTTQATISTSTTSTTSHSTLETTTPTTSTPSATIGVTKQAASTPPAEAEEWKVIGMVTLGIAFVGIVMFAITFFDSWWGFLLAVVGKKKEVGMEDFDWMPRDGELKIAREEGHRYPSLDSLTKATPTSSAPMPISPDPHQCLVPSLPPAVAYSPMLDPRPFEPLFRRASDKTT</sequence>
<evidence type="ECO:0000256" key="2">
    <source>
        <dbReference type="SAM" id="Phobius"/>
    </source>
</evidence>
<gene>
    <name evidence="3" type="ORF">FB45DRAFT_560269</name>
</gene>
<keyword evidence="2" id="KW-0472">Membrane</keyword>
<reference evidence="3" key="1">
    <citation type="submission" date="2023-03" db="EMBL/GenBank/DDBJ databases">
        <title>Massive genome expansion in bonnet fungi (Mycena s.s.) driven by repeated elements and novel gene families across ecological guilds.</title>
        <authorList>
            <consortium name="Lawrence Berkeley National Laboratory"/>
            <person name="Harder C.B."/>
            <person name="Miyauchi S."/>
            <person name="Viragh M."/>
            <person name="Kuo A."/>
            <person name="Thoen E."/>
            <person name="Andreopoulos B."/>
            <person name="Lu D."/>
            <person name="Skrede I."/>
            <person name="Drula E."/>
            <person name="Henrissat B."/>
            <person name="Morin E."/>
            <person name="Kohler A."/>
            <person name="Barry K."/>
            <person name="LaButti K."/>
            <person name="Morin E."/>
            <person name="Salamov A."/>
            <person name="Lipzen A."/>
            <person name="Mereny Z."/>
            <person name="Hegedus B."/>
            <person name="Baldrian P."/>
            <person name="Stursova M."/>
            <person name="Weitz H."/>
            <person name="Taylor A."/>
            <person name="Grigoriev I.V."/>
            <person name="Nagy L.G."/>
            <person name="Martin F."/>
            <person name="Kauserud H."/>
        </authorList>
    </citation>
    <scope>NUCLEOTIDE SEQUENCE</scope>
    <source>
        <strain evidence="3">9284</strain>
    </source>
</reference>
<keyword evidence="2" id="KW-0812">Transmembrane</keyword>
<keyword evidence="2" id="KW-1133">Transmembrane helix</keyword>
<dbReference type="Proteomes" id="UP001221142">
    <property type="component" value="Unassembled WGS sequence"/>
</dbReference>
<keyword evidence="4" id="KW-1185">Reference proteome</keyword>
<evidence type="ECO:0000313" key="4">
    <source>
        <dbReference type="Proteomes" id="UP001221142"/>
    </source>
</evidence>
<feature type="region of interest" description="Disordered" evidence="1">
    <location>
        <begin position="1"/>
        <end position="88"/>
    </location>
</feature>
<comment type="caution">
    <text evidence="3">The sequence shown here is derived from an EMBL/GenBank/DDBJ whole genome shotgun (WGS) entry which is preliminary data.</text>
</comment>
<dbReference type="EMBL" id="JARKIF010000009">
    <property type="protein sequence ID" value="KAJ7631232.1"/>
    <property type="molecule type" value="Genomic_DNA"/>
</dbReference>
<proteinExistence type="predicted"/>
<accession>A0AAD7BVD0</accession>
<feature type="region of interest" description="Disordered" evidence="1">
    <location>
        <begin position="161"/>
        <end position="180"/>
    </location>
</feature>